<dbReference type="Proteomes" id="UP001334084">
    <property type="component" value="Chromosome 12"/>
</dbReference>
<gene>
    <name evidence="1" type="ORF">VNE69_12151</name>
</gene>
<evidence type="ECO:0000313" key="1">
    <source>
        <dbReference type="EMBL" id="WUR05166.1"/>
    </source>
</evidence>
<dbReference type="RefSeq" id="XP_065331311.1">
    <property type="nucleotide sequence ID" value="XM_065475239.1"/>
</dbReference>
<dbReference type="KEGG" id="vnx:VNE69_12151"/>
<protein>
    <submittedName>
        <fullName evidence="1">Uncharacterized protein</fullName>
    </submittedName>
</protein>
<keyword evidence="2" id="KW-1185">Reference proteome</keyword>
<proteinExistence type="predicted"/>
<dbReference type="AlphaFoldDB" id="A0AAX4JIG7"/>
<name>A0AAX4JIG7_9MICR</name>
<sequence length="80" mass="9308">MRNVQADLRKKRRKVRVFDTTRTAENFSINIMGIGDLKTNVLIGIFFYTCYAYNTVFDRRISSNVVKTMENWFKGGEGCT</sequence>
<reference evidence="1" key="1">
    <citation type="journal article" date="2024" name="BMC Genomics">
        <title>Functional annotation of a divergent genome using sequence and structure-based similarity.</title>
        <authorList>
            <person name="Svedberg D."/>
            <person name="Winiger R.R."/>
            <person name="Berg A."/>
            <person name="Sharma H."/>
            <person name="Tellgren-Roth C."/>
            <person name="Debrunner-Vossbrinck B.A."/>
            <person name="Vossbrinck C.R."/>
            <person name="Barandun J."/>
        </authorList>
    </citation>
    <scope>NUCLEOTIDE SEQUENCE</scope>
    <source>
        <strain evidence="1">Illinois isolate</strain>
    </source>
</reference>
<evidence type="ECO:0000313" key="2">
    <source>
        <dbReference type="Proteomes" id="UP001334084"/>
    </source>
</evidence>
<accession>A0AAX4JIG7</accession>
<dbReference type="EMBL" id="CP142737">
    <property type="protein sequence ID" value="WUR05166.1"/>
    <property type="molecule type" value="Genomic_DNA"/>
</dbReference>
<organism evidence="1 2">
    <name type="scientific">Vairimorpha necatrix</name>
    <dbReference type="NCBI Taxonomy" id="6039"/>
    <lineage>
        <taxon>Eukaryota</taxon>
        <taxon>Fungi</taxon>
        <taxon>Fungi incertae sedis</taxon>
        <taxon>Microsporidia</taxon>
        <taxon>Nosematidae</taxon>
        <taxon>Vairimorpha</taxon>
    </lineage>
</organism>
<dbReference type="GeneID" id="90543013"/>